<dbReference type="GO" id="GO:0005102">
    <property type="term" value="F:signaling receptor binding"/>
    <property type="evidence" value="ECO:0007669"/>
    <property type="project" value="InterPro"/>
</dbReference>
<dbReference type="GO" id="GO:0006954">
    <property type="term" value="P:inflammatory response"/>
    <property type="evidence" value="ECO:0007669"/>
    <property type="project" value="InterPro"/>
</dbReference>
<evidence type="ECO:0000256" key="1">
    <source>
        <dbReference type="ARBA" id="ARBA00004613"/>
    </source>
</evidence>
<organism evidence="6 7">
    <name type="scientific">Oreochromis niloticus</name>
    <name type="common">Nile tilapia</name>
    <name type="synonym">Tilapia nilotica</name>
    <dbReference type="NCBI Taxonomy" id="8128"/>
    <lineage>
        <taxon>Eukaryota</taxon>
        <taxon>Metazoa</taxon>
        <taxon>Chordata</taxon>
        <taxon>Craniata</taxon>
        <taxon>Vertebrata</taxon>
        <taxon>Euteleostomi</taxon>
        <taxon>Actinopterygii</taxon>
        <taxon>Neopterygii</taxon>
        <taxon>Teleostei</taxon>
        <taxon>Neoteleostei</taxon>
        <taxon>Acanthomorphata</taxon>
        <taxon>Ovalentaria</taxon>
        <taxon>Cichlomorphae</taxon>
        <taxon>Cichliformes</taxon>
        <taxon>Cichlidae</taxon>
        <taxon>African cichlids</taxon>
        <taxon>Pseudocrenilabrinae</taxon>
        <taxon>Oreochromini</taxon>
        <taxon>Oreochromis</taxon>
    </lineage>
</organism>
<proteinExistence type="predicted"/>
<feature type="signal peptide" evidence="5">
    <location>
        <begin position="1"/>
        <end position="20"/>
    </location>
</feature>
<dbReference type="Proteomes" id="UP000005207">
    <property type="component" value="Linkage group LG9"/>
</dbReference>
<feature type="chain" id="PRO_5025641748" evidence="5">
    <location>
        <begin position="21"/>
        <end position="192"/>
    </location>
</feature>
<dbReference type="GO" id="GO:0050994">
    <property type="term" value="P:regulation of lipid catabolic process"/>
    <property type="evidence" value="ECO:0007669"/>
    <property type="project" value="InterPro"/>
</dbReference>
<dbReference type="AlphaFoldDB" id="A0A669CPF3"/>
<reference evidence="7" key="1">
    <citation type="submission" date="2012-01" db="EMBL/GenBank/DDBJ databases">
        <title>The Genome Sequence of Oreochromis niloticus (Nile Tilapia).</title>
        <authorList>
            <consortium name="Broad Institute Genome Assembly Team"/>
            <consortium name="Broad Institute Sequencing Platform"/>
            <person name="Di Palma F."/>
            <person name="Johnson J."/>
            <person name="Lander E.S."/>
            <person name="Lindblad-Toh K."/>
        </authorList>
    </citation>
    <scope>NUCLEOTIDE SEQUENCE [LARGE SCALE GENOMIC DNA]</scope>
</reference>
<name>A0A669CPF3_ORENI</name>
<dbReference type="InterPro" id="IPR029562">
    <property type="entry name" value="Chemerin"/>
</dbReference>
<comment type="subcellular location">
    <subcellularLocation>
        <location evidence="1">Secreted</location>
    </subcellularLocation>
</comment>
<gene>
    <name evidence="6" type="primary">LOC100692589</name>
</gene>
<evidence type="ECO:0000256" key="4">
    <source>
        <dbReference type="ARBA" id="ARBA00023157"/>
    </source>
</evidence>
<accession>A0A669CPF3</accession>
<keyword evidence="7" id="KW-1185">Reference proteome</keyword>
<dbReference type="Ensembl" id="ENSONIT00000049329.1">
    <property type="protein sequence ID" value="ENSONIP00000048673.1"/>
    <property type="gene ID" value="ENSONIG00000042395.1"/>
</dbReference>
<keyword evidence="3 5" id="KW-0732">Signal</keyword>
<dbReference type="OMA" id="DCVICYK"/>
<evidence type="ECO:0000313" key="6">
    <source>
        <dbReference type="Ensembl" id="ENSONIP00000048673.1"/>
    </source>
</evidence>
<dbReference type="InParanoid" id="A0A669CPF3"/>
<reference evidence="6" key="2">
    <citation type="submission" date="2025-08" db="UniProtKB">
        <authorList>
            <consortium name="Ensembl"/>
        </authorList>
    </citation>
    <scope>IDENTIFICATION</scope>
</reference>
<evidence type="ECO:0000313" key="7">
    <source>
        <dbReference type="Proteomes" id="UP000005207"/>
    </source>
</evidence>
<protein>
    <submittedName>
        <fullName evidence="6">Uncharacterized LOC100692589</fullName>
    </submittedName>
</protein>
<dbReference type="GO" id="GO:0005576">
    <property type="term" value="C:extracellular region"/>
    <property type="evidence" value="ECO:0007669"/>
    <property type="project" value="UniProtKB-SubCell"/>
</dbReference>
<evidence type="ECO:0000256" key="3">
    <source>
        <dbReference type="ARBA" id="ARBA00022729"/>
    </source>
</evidence>
<reference evidence="6" key="3">
    <citation type="submission" date="2025-09" db="UniProtKB">
        <authorList>
            <consortium name="Ensembl"/>
        </authorList>
    </citation>
    <scope>IDENTIFICATION</scope>
</reference>
<evidence type="ECO:0000256" key="2">
    <source>
        <dbReference type="ARBA" id="ARBA00022525"/>
    </source>
</evidence>
<evidence type="ECO:0000256" key="5">
    <source>
        <dbReference type="SAM" id="SignalP"/>
    </source>
</evidence>
<dbReference type="PANTHER" id="PTHR15106">
    <property type="entry name" value="RETINOIC ACID RECEPTOR RESPONDER PROTEIN 2"/>
    <property type="match status" value="1"/>
</dbReference>
<sequence length="192" mass="21997">MGAGLLFLVCAAAVPYSAEARQPYNGLPEIYKKGVNLVRQELTTHSRIRHRYLFLKTVGKLETEGGFGEKYIYHHFLLNPTWCPRGITESYPQRCQRSSYQVSKCPQKRKVFCLSKHQQNSDALYVFIAPQPLDCVICYKAIADQIEDKPEPHIHCIQGQRLTEEMKKTRLGHYRNMIYHSGAPTLLALTAN</sequence>
<dbReference type="PANTHER" id="PTHR15106:SF2">
    <property type="entry name" value="RETINOIC ACID RECEPTOR RESPONDER PROTEIN 2"/>
    <property type="match status" value="1"/>
</dbReference>
<dbReference type="GeneTree" id="ENSGT00400000024709"/>
<keyword evidence="2" id="KW-0964">Secreted</keyword>
<keyword evidence="4" id="KW-1015">Disulfide bond</keyword>